<dbReference type="GO" id="GO:0016491">
    <property type="term" value="F:oxidoreductase activity"/>
    <property type="evidence" value="ECO:0007669"/>
    <property type="project" value="TreeGrafter"/>
</dbReference>
<evidence type="ECO:0000256" key="1">
    <source>
        <dbReference type="ARBA" id="ARBA00022729"/>
    </source>
</evidence>
<dbReference type="PANTHER" id="PTHR35038:SF8">
    <property type="entry name" value="C-TYPE POLYHEME CYTOCHROME OMCC"/>
    <property type="match status" value="1"/>
</dbReference>
<gene>
    <name evidence="2" type="ORF">DC094_14020</name>
</gene>
<evidence type="ECO:0000313" key="3">
    <source>
        <dbReference type="Proteomes" id="UP000244906"/>
    </source>
</evidence>
<dbReference type="AlphaFoldDB" id="A0A2V1H1E5"/>
<protein>
    <recommendedName>
        <fullName evidence="4">Cytochrome c-552/4 domain-containing protein</fullName>
    </recommendedName>
</protein>
<dbReference type="SUPFAM" id="SSF48695">
    <property type="entry name" value="Multiheme cytochromes"/>
    <property type="match status" value="1"/>
</dbReference>
<keyword evidence="1" id="KW-0732">Signal</keyword>
<evidence type="ECO:0000313" key="2">
    <source>
        <dbReference type="EMBL" id="PVZ68390.1"/>
    </source>
</evidence>
<dbReference type="InterPro" id="IPR051829">
    <property type="entry name" value="Multiheme_Cytochr_ET"/>
</dbReference>
<dbReference type="Proteomes" id="UP000244906">
    <property type="component" value="Unassembled WGS sequence"/>
</dbReference>
<keyword evidence="3" id="KW-1185">Reference proteome</keyword>
<dbReference type="InterPro" id="IPR038142">
    <property type="entry name" value="Cytochrome_P460_sp"/>
</dbReference>
<dbReference type="EMBL" id="QDDL01000005">
    <property type="protein sequence ID" value="PVZ68390.1"/>
    <property type="molecule type" value="Genomic_DNA"/>
</dbReference>
<dbReference type="PANTHER" id="PTHR35038">
    <property type="entry name" value="DISSIMILATORY SULFITE REDUCTASE SIRA"/>
    <property type="match status" value="1"/>
</dbReference>
<name>A0A2V1H1E5_9GAMM</name>
<proteinExistence type="predicted"/>
<dbReference type="InterPro" id="IPR036280">
    <property type="entry name" value="Multihaem_cyt_sf"/>
</dbReference>
<dbReference type="Gene3D" id="1.10.1130.10">
    <property type="entry name" value="Flavocytochrome C3, Chain A"/>
    <property type="match status" value="1"/>
</dbReference>
<accession>A0A2V1H1E5</accession>
<sequence length="1018" mass="114054">MMSIFLLSCIQTPARNTHAESPSNFGQPASLPLPGSMPLVDYETQLYNWIQQRRYVDLGWIRDKDVRDTGPWIDGKYYGSHPAVRIYYSPGVMKWLVNGRKGEIPDGAMIIKEMFSPPAALYQELKNNPAYPTNRDYDRLIDSLISEWTVMVKNSSASADGWFWGSVSLGQAIDQQVDTRANRDNSAVQLRYSGFAMPCIRCHASAESELTFSDLANIKGFSGEPLQFMVDNSWRTPSHFDSGPIEQLKNDPFVQSLIELPTSQLPWNTQQQAAKQTADKKLQKIFSNHSSLDNSAAVVKNSTSQANQAFIDTFPQISKVDPSSVKKFPPQWLDHVPMPAGHLQKYVTSDNCLGCHGGLGGSPSGVSMFIQTGPNYGDGFNISEFGEWRWSPMGLAGRDPIFHSQLETEMAILKNDAINHPEQLKAPLKATQQAVTNTCLSCHGAMGQRQLTEDAKKDPSLDANFKVDYYYLSEALTKQDQQLQKQAGSLQYDKYGELAREGISCMVCHHIDAPNAKAIKDWQPKQADWLTFATPKELAYMMFHNNTGQFNAGPADKINGPFDVSEKPMEHALNSKPVKNHYTSDSQMCGTCHTINLPNIGMKNNEFPVLTAAAAETPFSDYNHSIEQATFLEWQNSIFAVSDSSNDSNDEFQSCQDCHMPSDFKLDNSDPGKSISIDQLVTKIATIQDTSVAEAAYTLPQEDLDIPMRDNYKRHTHVGMNVFLLEMFNQFSDILGVGKTDYMTSATTGNQLAIDSMVQQAQKNTLDISANILSLAGDTLTTQVILKNKSGHRLPSGVAFRRMFIDFQVLNDGKVIWQSGKTNKVGVIVGANSKPLETEFLPDQNSYQPHYEKITQENQVQIYEELNLNAQNEFTTSFIHRVTSVKDNRLLPRGWREASYFKPQGAVMYQFMQATDPHGKARQDSDYQNPSNSLSYPGQDQLIYSVKLPKGINKKKLSVRATAYSQSIPPYWLKQRFEQAPDGIATQRLYYLTSNLKLQGTAMENWKLKLVSAEDNLY</sequence>
<dbReference type="Gene3D" id="3.50.70.20">
    <property type="entry name" value="Cytochrome P460"/>
    <property type="match status" value="1"/>
</dbReference>
<evidence type="ECO:0008006" key="4">
    <source>
        <dbReference type="Google" id="ProtNLM"/>
    </source>
</evidence>
<comment type="caution">
    <text evidence="2">The sequence shown here is derived from an EMBL/GenBank/DDBJ whole genome shotgun (WGS) entry which is preliminary data.</text>
</comment>
<organism evidence="2 3">
    <name type="scientific">Pelagibaculum spongiae</name>
    <dbReference type="NCBI Taxonomy" id="2080658"/>
    <lineage>
        <taxon>Bacteria</taxon>
        <taxon>Pseudomonadati</taxon>
        <taxon>Pseudomonadota</taxon>
        <taxon>Gammaproteobacteria</taxon>
        <taxon>Oceanospirillales</taxon>
        <taxon>Pelagibaculum</taxon>
    </lineage>
</organism>
<reference evidence="2 3" key="1">
    <citation type="submission" date="2018-04" db="EMBL/GenBank/DDBJ databases">
        <title>Thalassorhabdus spongiae gen. nov., sp. nov., isolated from a marine sponge in South-West Iceland.</title>
        <authorList>
            <person name="Knobloch S."/>
            <person name="Daussin A."/>
            <person name="Johannsson R."/>
            <person name="Marteinsson V.T."/>
        </authorList>
    </citation>
    <scope>NUCLEOTIDE SEQUENCE [LARGE SCALE GENOMIC DNA]</scope>
    <source>
        <strain evidence="2 3">Hp12</strain>
    </source>
</reference>